<feature type="domain" description="Helicase ATP-binding" evidence="10">
    <location>
        <begin position="264"/>
        <end position="458"/>
    </location>
</feature>
<evidence type="ECO:0000256" key="1">
    <source>
        <dbReference type="ARBA" id="ARBA00006847"/>
    </source>
</evidence>
<evidence type="ECO:0000256" key="8">
    <source>
        <dbReference type="ARBA" id="ARBA00022840"/>
    </source>
</evidence>
<feature type="domain" description="HD Cas3-type" evidence="11">
    <location>
        <begin position="15"/>
        <end position="215"/>
    </location>
</feature>
<dbReference type="InterPro" id="IPR054712">
    <property type="entry name" value="Cas3-like_dom"/>
</dbReference>
<dbReference type="EMBL" id="JACHHB010000012">
    <property type="protein sequence ID" value="MBB5174421.1"/>
    <property type="molecule type" value="Genomic_DNA"/>
</dbReference>
<dbReference type="InterPro" id="IPR006483">
    <property type="entry name" value="CRISPR-assoc_Cas3_HD"/>
</dbReference>
<evidence type="ECO:0000259" key="10">
    <source>
        <dbReference type="PROSITE" id="PS51192"/>
    </source>
</evidence>
<dbReference type="CDD" id="cd09641">
    <property type="entry name" value="Cas3''_I"/>
    <property type="match status" value="1"/>
</dbReference>
<dbReference type="NCBIfam" id="TIGR01587">
    <property type="entry name" value="cas3_core"/>
    <property type="match status" value="1"/>
</dbReference>
<keyword evidence="4" id="KW-0479">Metal-binding</keyword>
<dbReference type="GO" id="GO:0005524">
    <property type="term" value="F:ATP binding"/>
    <property type="evidence" value="ECO:0007669"/>
    <property type="project" value="UniProtKB-KW"/>
</dbReference>
<evidence type="ECO:0000256" key="3">
    <source>
        <dbReference type="ARBA" id="ARBA00022722"/>
    </source>
</evidence>
<evidence type="ECO:0000256" key="4">
    <source>
        <dbReference type="ARBA" id="ARBA00022723"/>
    </source>
</evidence>
<keyword evidence="13" id="KW-1185">Reference proteome</keyword>
<dbReference type="NCBIfam" id="TIGR01596">
    <property type="entry name" value="cas3_HD"/>
    <property type="match status" value="1"/>
</dbReference>
<dbReference type="GO" id="GO:0046872">
    <property type="term" value="F:metal ion binding"/>
    <property type="evidence" value="ECO:0007669"/>
    <property type="project" value="UniProtKB-KW"/>
</dbReference>
<dbReference type="InterPro" id="IPR014001">
    <property type="entry name" value="Helicase_ATP-bd"/>
</dbReference>
<organism evidence="12 13">
    <name type="scientific">Texcoconibacillus texcoconensis</name>
    <dbReference type="NCBI Taxonomy" id="1095777"/>
    <lineage>
        <taxon>Bacteria</taxon>
        <taxon>Bacillati</taxon>
        <taxon>Bacillota</taxon>
        <taxon>Bacilli</taxon>
        <taxon>Bacillales</taxon>
        <taxon>Bacillaceae</taxon>
        <taxon>Texcoconibacillus</taxon>
    </lineage>
</organism>
<dbReference type="GO" id="GO:0004519">
    <property type="term" value="F:endonuclease activity"/>
    <property type="evidence" value="ECO:0007669"/>
    <property type="project" value="UniProtKB-KW"/>
</dbReference>
<evidence type="ECO:0000256" key="5">
    <source>
        <dbReference type="ARBA" id="ARBA00022741"/>
    </source>
</evidence>
<dbReference type="Pfam" id="PF22590">
    <property type="entry name" value="Cas3-like_C_2"/>
    <property type="match status" value="1"/>
</dbReference>
<dbReference type="InterPro" id="IPR038257">
    <property type="entry name" value="CRISPR-assoc_Cas3_HD_sf"/>
</dbReference>
<accession>A0A840QT09</accession>
<dbReference type="GO" id="GO:0016787">
    <property type="term" value="F:hydrolase activity"/>
    <property type="evidence" value="ECO:0007669"/>
    <property type="project" value="UniProtKB-KW"/>
</dbReference>
<dbReference type="RefSeq" id="WP_184664842.1">
    <property type="nucleotide sequence ID" value="NZ_JACHHB010000012.1"/>
</dbReference>
<comment type="similarity">
    <text evidence="2">In the central section; belongs to the CRISPR-associated helicase Cas3 family.</text>
</comment>
<evidence type="ECO:0000313" key="12">
    <source>
        <dbReference type="EMBL" id="MBB5174421.1"/>
    </source>
</evidence>
<evidence type="ECO:0000256" key="7">
    <source>
        <dbReference type="ARBA" id="ARBA00022806"/>
    </source>
</evidence>
<dbReference type="Gene3D" id="3.40.50.300">
    <property type="entry name" value="P-loop containing nucleotide triphosphate hydrolases"/>
    <property type="match status" value="2"/>
</dbReference>
<sequence length="797" mass="93007">MSVLNFKDCWARPEKTDGSHLLSSHLKNVAIKAKKNVTNEPTVIQELIYLAALCHDIGKVHKDWQLYIRKKIKQGPNHAECGAFVFSYLAYHYLNQMDVWEKYCREWIWIIRDIADHHGILKATDERDLRWNKLYTWSKMDLTGFKHWLDQQFSGLEHVNLTTDELENWIEEVDEYYEDAVMEGLDPKGLSYQSLMNNLQRWRRLTTALITADRFDVQPIATTKLSSELSERFEEQLLLYCSENAHHPMSEKRQQAQDNIVNLYSHYQDRSIFALSMPTGYGKTLTSFRLATKLGQNSGKEKIIYVAPYLAILEQTTKELEKVFQVNILEHHSLALFDEQVKKASGEKANINDEVEKRSGQLIMESWAHPFVTTSFQQFMKALFPSKAQETLRRDRIQNSVVLIDEPQIFSANVWNLLLVGLQSLVKEENITVIFLSATLPPFEYGLDDQPVLLEVPDDRKLPRYRVSNTNDVNQRSLSERVSDRPEMKKAVIMNTIQDAIDIHKEISSLSSQKESLYLLHGLMVPIHKRIQTEKIKRSLKSDHPSPITVVSTQVLEAGVDASFDYMFRSSTILPSLIQAAGRVNRHGRGTTSLLETGIYLNSNNKDTRDFIYDKQWLKQTDAILEEHPNFTELDSDKLVQEFYNRIFQQNSYEGIKQDIKHAYETNWHFLSQHAPFGDSYMQLPIFISWDFREVESDLLPEVFCKLIDKFQMTSAEDIYTHYQDLEFMHSLSFQDRKEWMMLVYFFVLNLPVKKAIKAVGKDPFLQQRIPFLYDTDAYHHNYGWQNISMAEDGWMI</sequence>
<keyword evidence="3" id="KW-0540">Nuclease</keyword>
<dbReference type="Proteomes" id="UP000551878">
    <property type="component" value="Unassembled WGS sequence"/>
</dbReference>
<dbReference type="SUPFAM" id="SSF109604">
    <property type="entry name" value="HD-domain/PDEase-like"/>
    <property type="match status" value="1"/>
</dbReference>
<dbReference type="GO" id="GO:0004386">
    <property type="term" value="F:helicase activity"/>
    <property type="evidence" value="ECO:0007669"/>
    <property type="project" value="UniProtKB-KW"/>
</dbReference>
<name>A0A840QT09_9BACI</name>
<keyword evidence="9" id="KW-0051">Antiviral defense</keyword>
<protein>
    <submittedName>
        <fullName evidence="12">CRISPR-associated helicase Cas3/CRISPR-associated endonuclease Cas3-HD</fullName>
    </submittedName>
</protein>
<evidence type="ECO:0000259" key="11">
    <source>
        <dbReference type="PROSITE" id="PS51643"/>
    </source>
</evidence>
<keyword evidence="7" id="KW-0347">Helicase</keyword>
<dbReference type="AlphaFoldDB" id="A0A840QT09"/>
<dbReference type="Gene3D" id="1.10.3210.30">
    <property type="match status" value="1"/>
</dbReference>
<gene>
    <name evidence="12" type="ORF">HNQ41_002636</name>
</gene>
<dbReference type="PROSITE" id="PS51643">
    <property type="entry name" value="HD_CAS3"/>
    <property type="match status" value="1"/>
</dbReference>
<evidence type="ECO:0000313" key="13">
    <source>
        <dbReference type="Proteomes" id="UP000551878"/>
    </source>
</evidence>
<dbReference type="Pfam" id="PF18019">
    <property type="entry name" value="Cas3_HD"/>
    <property type="match status" value="1"/>
</dbReference>
<dbReference type="Pfam" id="PF04851">
    <property type="entry name" value="ResIII"/>
    <property type="match status" value="1"/>
</dbReference>
<dbReference type="SMART" id="SM00487">
    <property type="entry name" value="DEXDc"/>
    <property type="match status" value="1"/>
</dbReference>
<proteinExistence type="inferred from homology"/>
<reference evidence="12 13" key="1">
    <citation type="submission" date="2020-08" db="EMBL/GenBank/DDBJ databases">
        <title>Genomic Encyclopedia of Type Strains, Phase IV (KMG-IV): sequencing the most valuable type-strain genomes for metagenomic binning, comparative biology and taxonomic classification.</title>
        <authorList>
            <person name="Goeker M."/>
        </authorList>
    </citation>
    <scope>NUCLEOTIDE SEQUENCE [LARGE SCALE GENOMIC DNA]</scope>
    <source>
        <strain evidence="12 13">DSM 24696</strain>
    </source>
</reference>
<dbReference type="GO" id="GO:0003677">
    <property type="term" value="F:DNA binding"/>
    <property type="evidence" value="ECO:0007669"/>
    <property type="project" value="InterPro"/>
</dbReference>
<keyword evidence="6" id="KW-0378">Hydrolase</keyword>
<keyword evidence="5" id="KW-0547">Nucleotide-binding</keyword>
<comment type="caution">
    <text evidence="12">The sequence shown here is derived from an EMBL/GenBank/DDBJ whole genome shotgun (WGS) entry which is preliminary data.</text>
</comment>
<dbReference type="InterPro" id="IPR006474">
    <property type="entry name" value="Helicase_Cas3_CRISPR-ass_core"/>
</dbReference>
<keyword evidence="8" id="KW-0067">ATP-binding</keyword>
<dbReference type="GO" id="GO:0051607">
    <property type="term" value="P:defense response to virus"/>
    <property type="evidence" value="ECO:0007669"/>
    <property type="project" value="UniProtKB-KW"/>
</dbReference>
<evidence type="ECO:0000256" key="6">
    <source>
        <dbReference type="ARBA" id="ARBA00022801"/>
    </source>
</evidence>
<evidence type="ECO:0000256" key="2">
    <source>
        <dbReference type="ARBA" id="ARBA00009046"/>
    </source>
</evidence>
<dbReference type="InterPro" id="IPR027417">
    <property type="entry name" value="P-loop_NTPase"/>
</dbReference>
<dbReference type="PROSITE" id="PS51192">
    <property type="entry name" value="HELICASE_ATP_BIND_1"/>
    <property type="match status" value="1"/>
</dbReference>
<keyword evidence="12" id="KW-0255">Endonuclease</keyword>
<evidence type="ECO:0000256" key="9">
    <source>
        <dbReference type="ARBA" id="ARBA00023118"/>
    </source>
</evidence>
<dbReference type="InterPro" id="IPR006935">
    <property type="entry name" value="Helicase/UvrB_N"/>
</dbReference>
<dbReference type="SUPFAM" id="SSF52540">
    <property type="entry name" value="P-loop containing nucleoside triphosphate hydrolases"/>
    <property type="match status" value="1"/>
</dbReference>
<comment type="similarity">
    <text evidence="1">In the N-terminal section; belongs to the CRISPR-associated nuclease Cas3-HD family.</text>
</comment>